<proteinExistence type="inferred from homology"/>
<dbReference type="Pfam" id="PF03816">
    <property type="entry name" value="LytR_cpsA_psr"/>
    <property type="match status" value="1"/>
</dbReference>
<dbReference type="PANTHER" id="PTHR33392:SF6">
    <property type="entry name" value="POLYISOPRENYL-TEICHOIC ACID--PEPTIDOGLYCAN TEICHOIC ACID TRANSFERASE TAGU"/>
    <property type="match status" value="1"/>
</dbReference>
<dbReference type="AlphaFoldDB" id="A7GGS8"/>
<comment type="similarity">
    <text evidence="1">Belongs to the LytR/CpsA/Psr (LCP) family.</text>
</comment>
<dbReference type="PANTHER" id="PTHR33392">
    <property type="entry name" value="POLYISOPRENYL-TEICHOIC ACID--PEPTIDOGLYCAN TEICHOIC ACID TRANSFERASE TAGU"/>
    <property type="match status" value="1"/>
</dbReference>
<evidence type="ECO:0000259" key="2">
    <source>
        <dbReference type="Pfam" id="PF03816"/>
    </source>
</evidence>
<evidence type="ECO:0000313" key="4">
    <source>
        <dbReference type="Proteomes" id="UP000002410"/>
    </source>
</evidence>
<organism evidence="3 4">
    <name type="scientific">Clostridium botulinum (strain Langeland / NCTC 10281 / Type F)</name>
    <dbReference type="NCBI Taxonomy" id="441772"/>
    <lineage>
        <taxon>Bacteria</taxon>
        <taxon>Bacillati</taxon>
        <taxon>Bacillota</taxon>
        <taxon>Clostridia</taxon>
        <taxon>Eubacteriales</taxon>
        <taxon>Clostridiaceae</taxon>
        <taxon>Clostridium</taxon>
    </lineage>
</organism>
<sequence length="320" mass="36154">MGSKKKKWILSILTVIVLMSVVSALYVYSKLGSVKKVPISKDDKELKIDKKAESYGDDVINIAFFGLDRRKKEEPSRSDAVMILSLDKKHKKVKLSSIMRDSYVDIEGHGKTKLNHAYAYGGPELAIKTINSNFKLNIRDFVAVDFYGLENIIDTVGGVEIPVRSDEIKYINSYMQGTAKVENKAVQEVQSPGLQNLNGMQAVAYARIRYTSGGDYERTERQRTILTAVMNKIKKLGPTEFPKVVSVLLPNVESSLSSTEIIKMGTSVFTLGIDNVEQQRFPLDNYCEGKLIDGIYYLLFNKEKTIDQMYKYIFEDIKPN</sequence>
<evidence type="ECO:0000313" key="3">
    <source>
        <dbReference type="EMBL" id="ABS39883.1"/>
    </source>
</evidence>
<evidence type="ECO:0000256" key="1">
    <source>
        <dbReference type="ARBA" id="ARBA00006068"/>
    </source>
</evidence>
<protein>
    <submittedName>
        <fullName evidence="3">Cell envelope-related transcriptional attenuator domain protein</fullName>
    </submittedName>
</protein>
<dbReference type="Gene3D" id="3.40.630.190">
    <property type="entry name" value="LCP protein"/>
    <property type="match status" value="1"/>
</dbReference>
<feature type="domain" description="Cell envelope-related transcriptional attenuator" evidence="2">
    <location>
        <begin position="77"/>
        <end position="234"/>
    </location>
</feature>
<dbReference type="InterPro" id="IPR004474">
    <property type="entry name" value="LytR_CpsA_psr"/>
</dbReference>
<dbReference type="RefSeq" id="WP_012100552.1">
    <property type="nucleotide sequence ID" value="NC_009699.1"/>
</dbReference>
<dbReference type="Proteomes" id="UP000002410">
    <property type="component" value="Chromosome"/>
</dbReference>
<gene>
    <name evidence="3" type="ordered locus">CLI_2755</name>
</gene>
<dbReference type="NCBIfam" id="TIGR00350">
    <property type="entry name" value="lytR_cpsA_psr"/>
    <property type="match status" value="1"/>
</dbReference>
<dbReference type="HOGENOM" id="CLU_016455_1_3_9"/>
<accession>A7GGS8</accession>
<name>A7GGS8_CLOBL</name>
<dbReference type="EMBL" id="CP000728">
    <property type="protein sequence ID" value="ABS39883.1"/>
    <property type="molecule type" value="Genomic_DNA"/>
</dbReference>
<dbReference type="KEGG" id="cbf:CLI_2755"/>
<dbReference type="InterPro" id="IPR050922">
    <property type="entry name" value="LytR/CpsA/Psr_CW_biosynth"/>
</dbReference>
<reference evidence="4" key="1">
    <citation type="submission" date="2007-06" db="EMBL/GenBank/DDBJ databases">
        <authorList>
            <person name="Brinkac L.M."/>
            <person name="Daugherty S."/>
            <person name="Dodson R.J."/>
            <person name="Madupu R."/>
            <person name="Brown J.L."/>
            <person name="Bruce D."/>
            <person name="Detter C."/>
            <person name="Munk C."/>
            <person name="Smith L.A."/>
            <person name="Smith T.J."/>
            <person name="White O."/>
            <person name="Brettin T.S."/>
        </authorList>
    </citation>
    <scope>NUCLEOTIDE SEQUENCE [LARGE SCALE GENOMIC DNA]</scope>
    <source>
        <strain evidence="4">Langeland / NCTC 10281 / Type F</strain>
    </source>
</reference>